<keyword evidence="7" id="KW-1185">Reference proteome</keyword>
<feature type="domain" description="Dehydrogenase E1 component" evidence="5">
    <location>
        <begin position="78"/>
        <end position="352"/>
    </location>
</feature>
<sequence length="405" mass="43720">MGPPHVQEVPAVTTTPQAVRRASPRTRRPAKKTATAVDPAAGLLPAAEPVRLLDPAGGALPPHAEYPVPDAGVLRELYRRMVVGRRFDAQATALTKQGRLAVYPSSRGQEACQVAPMLALRDDDWVFPTYRESMALVSRGLDPVEVLTLLRGDWHCGYDPAARRTAPQCTPLATQCVHAAGVAHGESLQGRDTVAFVYIGDGATSEGDFHEGLNFAAVFKAPVVYLVQNNKYAISVPLSRQTAAPTLAHKGVGYGVPSEQVDGNDPAAVLAVLTRAVAHARAGHGPYLVEAHTYRMEPHTNADDATRYRDGAEVDAWRDRDPVARLEAYLRATDGLDDATVAAVAEEAEAYAARLRERMHDTPTVDPLSLFEHVYAEPTPQLVEQREQVRAELAAAAADDERGTR</sequence>
<gene>
    <name evidence="6" type="ORF">AWW66_28255</name>
</gene>
<keyword evidence="3" id="KW-0786">Thiamine pyrophosphate</keyword>
<reference evidence="6 7" key="1">
    <citation type="submission" date="2016-01" db="EMBL/GenBank/DDBJ databases">
        <title>Whole genome sequence and analysis of Micromonospora rosaria DSM 803, which can produce antibacterial substance rosamicin.</title>
        <authorList>
            <person name="Yang H."/>
            <person name="He X."/>
            <person name="Zhu D."/>
        </authorList>
    </citation>
    <scope>NUCLEOTIDE SEQUENCE [LARGE SCALE GENOMIC DNA]</scope>
    <source>
        <strain evidence="6 7">DSM 803</strain>
    </source>
</reference>
<name>A0A136PJX3_9ACTN</name>
<dbReference type="InterPro" id="IPR029061">
    <property type="entry name" value="THDP-binding"/>
</dbReference>
<protein>
    <submittedName>
        <fullName evidence="6">Pyruvate dehydrogenase (Acetyl-transferring) E1 component subunit alpha</fullName>
    </submittedName>
</protein>
<evidence type="ECO:0000313" key="6">
    <source>
        <dbReference type="EMBL" id="KXK58709.1"/>
    </source>
</evidence>
<organism evidence="6 7">
    <name type="scientific">Micromonospora rosaria</name>
    <dbReference type="NCBI Taxonomy" id="47874"/>
    <lineage>
        <taxon>Bacteria</taxon>
        <taxon>Bacillati</taxon>
        <taxon>Actinomycetota</taxon>
        <taxon>Actinomycetes</taxon>
        <taxon>Micromonosporales</taxon>
        <taxon>Micromonosporaceae</taxon>
        <taxon>Micromonospora</taxon>
    </lineage>
</organism>
<dbReference type="GO" id="GO:0009083">
    <property type="term" value="P:branched-chain amino acid catabolic process"/>
    <property type="evidence" value="ECO:0007669"/>
    <property type="project" value="TreeGrafter"/>
</dbReference>
<evidence type="ECO:0000256" key="2">
    <source>
        <dbReference type="ARBA" id="ARBA00023002"/>
    </source>
</evidence>
<keyword evidence="2" id="KW-0560">Oxidoreductase</keyword>
<evidence type="ECO:0000256" key="3">
    <source>
        <dbReference type="ARBA" id="ARBA00023052"/>
    </source>
</evidence>
<dbReference type="NCBIfam" id="TIGR03181">
    <property type="entry name" value="PDH_E1_alph_x"/>
    <property type="match status" value="1"/>
</dbReference>
<evidence type="ECO:0000313" key="7">
    <source>
        <dbReference type="Proteomes" id="UP000070620"/>
    </source>
</evidence>
<dbReference type="PANTHER" id="PTHR43380:SF1">
    <property type="entry name" value="2-OXOISOVALERATE DEHYDROGENASE SUBUNIT ALPHA, MITOCHONDRIAL"/>
    <property type="match status" value="1"/>
</dbReference>
<dbReference type="InterPro" id="IPR017596">
    <property type="entry name" value="PdhA/BkdA"/>
</dbReference>
<dbReference type="GO" id="GO:0000287">
    <property type="term" value="F:magnesium ion binding"/>
    <property type="evidence" value="ECO:0007669"/>
    <property type="project" value="UniProtKB-ARBA"/>
</dbReference>
<dbReference type="Gene3D" id="3.40.50.970">
    <property type="match status" value="1"/>
</dbReference>
<comment type="cofactor">
    <cofactor evidence="1">
        <name>thiamine diphosphate</name>
        <dbReference type="ChEBI" id="CHEBI:58937"/>
    </cofactor>
</comment>
<dbReference type="Pfam" id="PF00676">
    <property type="entry name" value="E1_dh"/>
    <property type="match status" value="1"/>
</dbReference>
<accession>A0A136PJX3</accession>
<keyword evidence="6" id="KW-0670">Pyruvate</keyword>
<evidence type="ECO:0000256" key="4">
    <source>
        <dbReference type="SAM" id="MobiDB-lite"/>
    </source>
</evidence>
<feature type="region of interest" description="Disordered" evidence="4">
    <location>
        <begin position="1"/>
        <end position="36"/>
    </location>
</feature>
<dbReference type="SUPFAM" id="SSF52518">
    <property type="entry name" value="Thiamin diphosphate-binding fold (THDP-binding)"/>
    <property type="match status" value="1"/>
</dbReference>
<comment type="caution">
    <text evidence="6">The sequence shown here is derived from an EMBL/GenBank/DDBJ whole genome shotgun (WGS) entry which is preliminary data.</text>
</comment>
<dbReference type="InterPro" id="IPR050771">
    <property type="entry name" value="Alpha-ketoacid_DH_E1_comp"/>
</dbReference>
<dbReference type="EMBL" id="LRQV01000164">
    <property type="protein sequence ID" value="KXK58709.1"/>
    <property type="molecule type" value="Genomic_DNA"/>
</dbReference>
<evidence type="ECO:0000256" key="1">
    <source>
        <dbReference type="ARBA" id="ARBA00001964"/>
    </source>
</evidence>
<dbReference type="AlphaFoldDB" id="A0A136PJX3"/>
<dbReference type="PANTHER" id="PTHR43380">
    <property type="entry name" value="2-OXOISOVALERATE DEHYDROGENASE SUBUNIT ALPHA, MITOCHONDRIAL"/>
    <property type="match status" value="1"/>
</dbReference>
<dbReference type="Proteomes" id="UP000070620">
    <property type="component" value="Unassembled WGS sequence"/>
</dbReference>
<dbReference type="InterPro" id="IPR001017">
    <property type="entry name" value="DH_E1"/>
</dbReference>
<dbReference type="GO" id="GO:0016624">
    <property type="term" value="F:oxidoreductase activity, acting on the aldehyde or oxo group of donors, disulfide as acceptor"/>
    <property type="evidence" value="ECO:0007669"/>
    <property type="project" value="InterPro"/>
</dbReference>
<evidence type="ECO:0000259" key="5">
    <source>
        <dbReference type="Pfam" id="PF00676"/>
    </source>
</evidence>
<dbReference type="CDD" id="cd02000">
    <property type="entry name" value="TPP_E1_PDC_ADC_BCADC"/>
    <property type="match status" value="1"/>
</dbReference>
<dbReference type="RefSeq" id="WP_067372622.1">
    <property type="nucleotide sequence ID" value="NZ_JBIUBN010000002.1"/>
</dbReference>
<feature type="compositionally biased region" description="Basic residues" evidence="4">
    <location>
        <begin position="22"/>
        <end position="31"/>
    </location>
</feature>
<proteinExistence type="predicted"/>